<dbReference type="GeneID" id="108717081"/>
<dbReference type="AlphaFoldDB" id="A0A1L8GAR8"/>
<evidence type="ECO:0000313" key="4">
    <source>
        <dbReference type="Proteomes" id="UP000186698"/>
    </source>
</evidence>
<evidence type="ECO:0000256" key="2">
    <source>
        <dbReference type="SAM" id="MobiDB-lite"/>
    </source>
</evidence>
<feature type="region of interest" description="Disordered" evidence="2">
    <location>
        <begin position="370"/>
        <end position="394"/>
    </location>
</feature>
<evidence type="ECO:0000259" key="3">
    <source>
        <dbReference type="Pfam" id="PF15067"/>
    </source>
</evidence>
<dbReference type="AGR" id="Xenbase:XB-GENE-17344900"/>
<dbReference type="InterPro" id="IPR046365">
    <property type="entry name" value="FAM124_dom"/>
</dbReference>
<evidence type="ECO:0000256" key="1">
    <source>
        <dbReference type="ARBA" id="ARBA00006440"/>
    </source>
</evidence>
<organism evidence="4 6">
    <name type="scientific">Xenopus laevis</name>
    <name type="common">African clawed frog</name>
    <dbReference type="NCBI Taxonomy" id="8355"/>
    <lineage>
        <taxon>Eukaryota</taxon>
        <taxon>Metazoa</taxon>
        <taxon>Chordata</taxon>
        <taxon>Craniata</taxon>
        <taxon>Vertebrata</taxon>
        <taxon>Euteleostomi</taxon>
        <taxon>Amphibia</taxon>
        <taxon>Batrachia</taxon>
        <taxon>Anura</taxon>
        <taxon>Pipoidea</taxon>
        <taxon>Pipidae</taxon>
        <taxon>Xenopodinae</taxon>
        <taxon>Xenopus</taxon>
        <taxon>Xenopus</taxon>
    </lineage>
</organism>
<dbReference type="STRING" id="8355.A0A1L8GAR8"/>
<name>A0A1L8GAR8_XENLA</name>
<dbReference type="InterPro" id="IPR029380">
    <property type="entry name" value="FAM124"/>
</dbReference>
<keyword evidence="4" id="KW-1185">Reference proteome</keyword>
<reference evidence="5 6" key="1">
    <citation type="submission" date="2025-04" db="UniProtKB">
        <authorList>
            <consortium name="RefSeq"/>
        </authorList>
    </citation>
    <scope>IDENTIFICATION</scope>
    <source>
        <strain evidence="5 6">J_2021</strain>
        <tissue evidence="5 6">Erythrocytes</tissue>
    </source>
</reference>
<dbReference type="Proteomes" id="UP000186698">
    <property type="component" value="Chromosome 5L"/>
</dbReference>
<dbReference type="Xenbase" id="XB-GENE-17344900">
    <property type="gene designation" value="fam124b.L"/>
</dbReference>
<protein>
    <submittedName>
        <fullName evidence="5 6">protein FAM124B</fullName>
    </submittedName>
</protein>
<dbReference type="PANTHER" id="PTHR14715">
    <property type="entry name" value="FAM124 DOMAIN-CONTAINING PROTEIN-RELATED"/>
    <property type="match status" value="1"/>
</dbReference>
<dbReference type="Bgee" id="108717081">
    <property type="expression patterns" value="Expressed in lung and 7 other cell types or tissues"/>
</dbReference>
<dbReference type="KEGG" id="xla:108717081"/>
<dbReference type="Pfam" id="PF15067">
    <property type="entry name" value="FAM124"/>
    <property type="match status" value="1"/>
</dbReference>
<feature type="domain" description="FAM124" evidence="3">
    <location>
        <begin position="11"/>
        <end position="242"/>
    </location>
</feature>
<accession>A0A1L8GAR8</accession>
<dbReference type="CTD" id="108717081"/>
<dbReference type="PaxDb" id="8355-A0A1L8GAR8"/>
<gene>
    <name evidence="5 6 7" type="primary">fam124b.L</name>
</gene>
<comment type="similarity">
    <text evidence="1">Belongs to the FAM124 family.</text>
</comment>
<dbReference type="RefSeq" id="XP_018119325.1">
    <property type="nucleotide sequence ID" value="XM_018263836.2"/>
</dbReference>
<evidence type="ECO:0000313" key="6">
    <source>
        <dbReference type="RefSeq" id="XP_041419336.1"/>
    </source>
</evidence>
<evidence type="ECO:0000313" key="5">
    <source>
        <dbReference type="RefSeq" id="XP_018119325.1"/>
    </source>
</evidence>
<dbReference type="RefSeq" id="XP_041419336.1">
    <property type="nucleotide sequence ID" value="XM_041563402.1"/>
</dbReference>
<sequence>MDERQPVLPLTVHLLANSGDSLAFQLAVDRLLHRICPDVPLFLVSERAAAIKLYECQKQRPEFPGISVTLFLREDLGEERLDLLQGFFQLPPWTHLITDFQQGRCCPVKVPLCDYYSLDPHMPVWEIRHVHYGTEIVRLTVYCSCDNYEDAVRLYETILQKEATSQKVGFCFFVLFSTRHVSVQLSLKQLHPGISVQVKGACALQFDVHAVGQLVPLLPYPCVPISDTRWQTQDYDGNKILLLVVGNTTATQMKAESKTASALMVNPDRPSLLFSPLNRSIEAKAQTAKDKNPTNASVLCDSLDESETVYNGSSPTQKMMTPHGIQMKETESNVDTGYTVISLTSQQAYICELLEDKQNAPASEDIYFSTSQSKSPQNLPCKREESSSSDVAKGGTAFGTAGNVFHLERDQIQNININEEEFFI</sequence>
<dbReference type="OrthoDB" id="10023686at2759"/>
<dbReference type="GO" id="GO:0005654">
    <property type="term" value="C:nucleoplasm"/>
    <property type="evidence" value="ECO:0000318"/>
    <property type="project" value="GO_Central"/>
</dbReference>
<dbReference type="PANTHER" id="PTHR14715:SF2">
    <property type="entry name" value="PROTEIN FAM124B"/>
    <property type="match status" value="1"/>
</dbReference>
<proteinExistence type="inferred from homology"/>
<evidence type="ECO:0000313" key="7">
    <source>
        <dbReference type="Xenbase" id="XB-GENE-17344900"/>
    </source>
</evidence>